<sequence length="140" mass="16043">MKYFIKLNLVSIIYACIALIPIQLIGNVYRINRLTGCKIATINTITAVVIIIEFIVGTILILILTKKWLKNRKANFWTMILWVPYFILFTYITASLFPIINEGDSPNPISGFFAIGLLMLFPFYIYSINFISLALKKIEV</sequence>
<protein>
    <submittedName>
        <fullName evidence="2">Uncharacterized protein</fullName>
    </submittedName>
</protein>
<evidence type="ECO:0000256" key="1">
    <source>
        <dbReference type="SAM" id="Phobius"/>
    </source>
</evidence>
<feature type="transmembrane region" description="Helical" evidence="1">
    <location>
        <begin position="7"/>
        <end position="25"/>
    </location>
</feature>
<evidence type="ECO:0000313" key="3">
    <source>
        <dbReference type="Proteomes" id="UP000184079"/>
    </source>
</evidence>
<accession>A0A1M5R6K6</accession>
<keyword evidence="1" id="KW-0472">Membrane</keyword>
<keyword evidence="3" id="KW-1185">Reference proteome</keyword>
<feature type="transmembrane region" description="Helical" evidence="1">
    <location>
        <begin position="112"/>
        <end position="135"/>
    </location>
</feature>
<dbReference type="EMBL" id="FQXD01000005">
    <property type="protein sequence ID" value="SHH21599.1"/>
    <property type="molecule type" value="Genomic_DNA"/>
</dbReference>
<feature type="transmembrane region" description="Helical" evidence="1">
    <location>
        <begin position="76"/>
        <end position="100"/>
    </location>
</feature>
<name>A0A1M5R6K6_9BACI</name>
<dbReference type="AlphaFoldDB" id="A0A1M5R6K6"/>
<organism evidence="2 3">
    <name type="scientific">Virgibacillus chiguensis</name>
    <dbReference type="NCBI Taxonomy" id="411959"/>
    <lineage>
        <taxon>Bacteria</taxon>
        <taxon>Bacillati</taxon>
        <taxon>Bacillota</taxon>
        <taxon>Bacilli</taxon>
        <taxon>Bacillales</taxon>
        <taxon>Bacillaceae</taxon>
        <taxon>Virgibacillus</taxon>
    </lineage>
</organism>
<proteinExistence type="predicted"/>
<gene>
    <name evidence="2" type="ORF">SAMN05421807_10528</name>
</gene>
<reference evidence="3" key="1">
    <citation type="submission" date="2016-11" db="EMBL/GenBank/DDBJ databases">
        <authorList>
            <person name="Varghese N."/>
            <person name="Submissions S."/>
        </authorList>
    </citation>
    <scope>NUCLEOTIDE SEQUENCE [LARGE SCALE GENOMIC DNA]</scope>
    <source>
        <strain evidence="3">CGMCC 1.6496</strain>
    </source>
</reference>
<evidence type="ECO:0000313" key="2">
    <source>
        <dbReference type="EMBL" id="SHH21599.1"/>
    </source>
</evidence>
<keyword evidence="1" id="KW-1133">Transmembrane helix</keyword>
<dbReference type="Proteomes" id="UP000184079">
    <property type="component" value="Unassembled WGS sequence"/>
</dbReference>
<dbReference type="OrthoDB" id="2660529at2"/>
<keyword evidence="1" id="KW-0812">Transmembrane</keyword>
<feature type="transmembrane region" description="Helical" evidence="1">
    <location>
        <begin position="45"/>
        <end position="64"/>
    </location>
</feature>